<dbReference type="AlphaFoldDB" id="A0A0A9FYH8"/>
<sequence>MWLRYPMSQEESSSAVNSVEKRVVRINHDLFFPVEGQGVLLARGSSDVTSTLGH</sequence>
<reference evidence="1" key="1">
    <citation type="submission" date="2014-09" db="EMBL/GenBank/DDBJ databases">
        <authorList>
            <person name="Magalhaes I.L.F."/>
            <person name="Oliveira U."/>
            <person name="Santos F.R."/>
            <person name="Vidigal T.H.D.A."/>
            <person name="Brescovit A.D."/>
            <person name="Santos A.J."/>
        </authorList>
    </citation>
    <scope>NUCLEOTIDE SEQUENCE</scope>
    <source>
        <tissue evidence="1">Shoot tissue taken approximately 20 cm above the soil surface</tissue>
    </source>
</reference>
<organism evidence="1">
    <name type="scientific">Arundo donax</name>
    <name type="common">Giant reed</name>
    <name type="synonym">Donax arundinaceus</name>
    <dbReference type="NCBI Taxonomy" id="35708"/>
    <lineage>
        <taxon>Eukaryota</taxon>
        <taxon>Viridiplantae</taxon>
        <taxon>Streptophyta</taxon>
        <taxon>Embryophyta</taxon>
        <taxon>Tracheophyta</taxon>
        <taxon>Spermatophyta</taxon>
        <taxon>Magnoliopsida</taxon>
        <taxon>Liliopsida</taxon>
        <taxon>Poales</taxon>
        <taxon>Poaceae</taxon>
        <taxon>PACMAD clade</taxon>
        <taxon>Arundinoideae</taxon>
        <taxon>Arundineae</taxon>
        <taxon>Arundo</taxon>
    </lineage>
</organism>
<accession>A0A0A9FYH8</accession>
<reference evidence="1" key="2">
    <citation type="journal article" date="2015" name="Data Brief">
        <title>Shoot transcriptome of the giant reed, Arundo donax.</title>
        <authorList>
            <person name="Barrero R.A."/>
            <person name="Guerrero F.D."/>
            <person name="Moolhuijzen P."/>
            <person name="Goolsby J.A."/>
            <person name="Tidwell J."/>
            <person name="Bellgard S.E."/>
            <person name="Bellgard M.I."/>
        </authorList>
    </citation>
    <scope>NUCLEOTIDE SEQUENCE</scope>
    <source>
        <tissue evidence="1">Shoot tissue taken approximately 20 cm above the soil surface</tissue>
    </source>
</reference>
<evidence type="ECO:0000313" key="1">
    <source>
        <dbReference type="EMBL" id="JAE15361.1"/>
    </source>
</evidence>
<proteinExistence type="predicted"/>
<protein>
    <submittedName>
        <fullName evidence="1">Uncharacterized protein</fullName>
    </submittedName>
</protein>
<dbReference type="EMBL" id="GBRH01182535">
    <property type="protein sequence ID" value="JAE15361.1"/>
    <property type="molecule type" value="Transcribed_RNA"/>
</dbReference>
<name>A0A0A9FYH8_ARUDO</name>